<reference evidence="4" key="1">
    <citation type="journal article" date="2014" name="Int. J. Syst. Evol. Microbiol.">
        <title>Complete genome of a new Firmicutes species belonging to the dominant human colonic microbiota ('Ruminococcus bicirculans') reveals two chromosomes and a selective capacity to utilize plant glucans.</title>
        <authorList>
            <consortium name="NISC Comparative Sequencing Program"/>
            <person name="Wegmann U."/>
            <person name="Louis P."/>
            <person name="Goesmann A."/>
            <person name="Henrissat B."/>
            <person name="Duncan S.H."/>
            <person name="Flint H.J."/>
        </authorList>
    </citation>
    <scope>NUCLEOTIDE SEQUENCE</scope>
    <source>
        <strain evidence="4">JCM 17590</strain>
    </source>
</reference>
<dbReference type="PANTHER" id="PTHR43569">
    <property type="entry name" value="AMIDOHYDROLASE"/>
    <property type="match status" value="1"/>
</dbReference>
<feature type="domain" description="Amidohydrolase-related" evidence="3">
    <location>
        <begin position="15"/>
        <end position="285"/>
    </location>
</feature>
<evidence type="ECO:0000313" key="4">
    <source>
        <dbReference type="EMBL" id="GAA4161942.1"/>
    </source>
</evidence>
<dbReference type="Pfam" id="PF04909">
    <property type="entry name" value="Amidohydro_2"/>
    <property type="match status" value="1"/>
</dbReference>
<evidence type="ECO:0000256" key="1">
    <source>
        <dbReference type="ARBA" id="ARBA00038310"/>
    </source>
</evidence>
<dbReference type="Gene3D" id="3.20.20.140">
    <property type="entry name" value="Metal-dependent hydrolases"/>
    <property type="match status" value="1"/>
</dbReference>
<proteinExistence type="inferred from homology"/>
<dbReference type="InterPro" id="IPR032466">
    <property type="entry name" value="Metal_Hydrolase"/>
</dbReference>
<dbReference type="Proteomes" id="UP001415169">
    <property type="component" value="Unassembled WGS sequence"/>
</dbReference>
<feature type="compositionally biased region" description="Basic and acidic residues" evidence="2">
    <location>
        <begin position="292"/>
        <end position="311"/>
    </location>
</feature>
<dbReference type="PANTHER" id="PTHR43569:SF2">
    <property type="entry name" value="AMIDOHYDROLASE-RELATED DOMAIN-CONTAINING PROTEIN"/>
    <property type="match status" value="1"/>
</dbReference>
<reference evidence="4" key="2">
    <citation type="submission" date="2023-12" db="EMBL/GenBank/DDBJ databases">
        <authorList>
            <person name="Sun Q."/>
            <person name="Inoue M."/>
        </authorList>
    </citation>
    <scope>NUCLEOTIDE SEQUENCE</scope>
    <source>
        <strain evidence="4">JCM 17590</strain>
    </source>
</reference>
<keyword evidence="5" id="KW-1185">Reference proteome</keyword>
<dbReference type="EMBL" id="BAABBV010000001">
    <property type="protein sequence ID" value="GAA4161942.1"/>
    <property type="molecule type" value="Genomic_DNA"/>
</dbReference>
<gene>
    <name evidence="4" type="ORF">GCM10022286_20310</name>
</gene>
<dbReference type="InterPro" id="IPR006680">
    <property type="entry name" value="Amidohydro-rel"/>
</dbReference>
<accession>A0ABP7ZLD2</accession>
<evidence type="ECO:0000259" key="3">
    <source>
        <dbReference type="Pfam" id="PF04909"/>
    </source>
</evidence>
<feature type="region of interest" description="Disordered" evidence="2">
    <location>
        <begin position="287"/>
        <end position="311"/>
    </location>
</feature>
<dbReference type="InterPro" id="IPR052350">
    <property type="entry name" value="Metallo-dep_Lactonases"/>
</dbReference>
<evidence type="ECO:0000256" key="2">
    <source>
        <dbReference type="SAM" id="MobiDB-lite"/>
    </source>
</evidence>
<comment type="caution">
    <text evidence="4">The sequence shown here is derived from an EMBL/GenBank/DDBJ whole genome shotgun (WGS) entry which is preliminary data.</text>
</comment>
<name>A0ABP7ZLD2_9MICO</name>
<organism evidence="4 5">
    <name type="scientific">Gryllotalpicola daejeonensis</name>
    <dbReference type="NCBI Taxonomy" id="993087"/>
    <lineage>
        <taxon>Bacteria</taxon>
        <taxon>Bacillati</taxon>
        <taxon>Actinomycetota</taxon>
        <taxon>Actinomycetes</taxon>
        <taxon>Micrococcales</taxon>
        <taxon>Microbacteriaceae</taxon>
        <taxon>Gryllotalpicola</taxon>
    </lineage>
</organism>
<comment type="similarity">
    <text evidence="1">Belongs to the metallo-dependent hydrolases superfamily.</text>
</comment>
<sequence>MVGTRGQGADRRVTIDTHVHLWDPADGYAWLANVDPLLRRHIGAADAHVELAAAGVEEAILVQADDTASDTDRMLAAAAAHDWIVGVVGWVPLDDEVAAAAELERRVEEPKLRGIRHLVHDDPRDDFLELPAVRASLARVAAHGLAFDVPDAWPRHLARAADLAAALPELTVVIDHLAKPPFGGPDWNAWATEFARAAAQPNTVAKVSGLHAAGFAHPVETVRPAWDLALEVFGPDRLMYGSDWPMTAAGSGYGSTRQQLGALIGELSPAEQRAVYETTARRVYALPPLAPEHAEPARRTSRNDVPTAKEI</sequence>
<protein>
    <submittedName>
        <fullName evidence="4">Amidohydrolase family protein</fullName>
    </submittedName>
</protein>
<dbReference type="SUPFAM" id="SSF51556">
    <property type="entry name" value="Metallo-dependent hydrolases"/>
    <property type="match status" value="1"/>
</dbReference>
<evidence type="ECO:0000313" key="5">
    <source>
        <dbReference type="Proteomes" id="UP001415169"/>
    </source>
</evidence>